<protein>
    <submittedName>
        <fullName evidence="1">Uncharacterized protein</fullName>
    </submittedName>
</protein>
<reference evidence="1 2" key="1">
    <citation type="submission" date="2022-01" db="EMBL/GenBank/DDBJ databases">
        <title>Dethiosulfovibrio faecalis sp. nov., a novel proteolytic, non-sulfur-reducing bacterium isolated from a marine aquaculture solid waste bioreactor.</title>
        <authorList>
            <person name="Grabowski S."/>
            <person name="Apolinario E."/>
            <person name="Schneider N."/>
            <person name="Marshall C.W."/>
            <person name="Sowers K.R."/>
        </authorList>
    </citation>
    <scope>NUCLEOTIDE SEQUENCE [LARGE SCALE GENOMIC DNA]</scope>
    <source>
        <strain evidence="1 2">DSM 12537</strain>
    </source>
</reference>
<evidence type="ECO:0000313" key="1">
    <source>
        <dbReference type="EMBL" id="MCF4141317.1"/>
    </source>
</evidence>
<sequence length="77" mass="9053">MEEESAVMTLEERIKDAPRHRALMNKYRNHMIGNFQQSPQGVRFDPDNPALIPFLREPLQRVASWVNIESDKSLCYH</sequence>
<evidence type="ECO:0000313" key="2">
    <source>
        <dbReference type="Proteomes" id="UP001200430"/>
    </source>
</evidence>
<organism evidence="1 2">
    <name type="scientific">Dethiosulfovibrio marinus</name>
    <dbReference type="NCBI Taxonomy" id="133532"/>
    <lineage>
        <taxon>Bacteria</taxon>
        <taxon>Thermotogati</taxon>
        <taxon>Synergistota</taxon>
        <taxon>Synergistia</taxon>
        <taxon>Synergistales</taxon>
        <taxon>Dethiosulfovibrionaceae</taxon>
        <taxon>Dethiosulfovibrio</taxon>
    </lineage>
</organism>
<gene>
    <name evidence="1" type="ORF">L2W38_00600</name>
</gene>
<proteinExistence type="predicted"/>
<dbReference type="RefSeq" id="WP_236097646.1">
    <property type="nucleotide sequence ID" value="NZ_JAKGUD010000001.1"/>
</dbReference>
<comment type="caution">
    <text evidence="1">The sequence shown here is derived from an EMBL/GenBank/DDBJ whole genome shotgun (WGS) entry which is preliminary data.</text>
</comment>
<accession>A0ABS9EMC4</accession>
<dbReference type="EMBL" id="JAKGUD010000001">
    <property type="protein sequence ID" value="MCF4141317.1"/>
    <property type="molecule type" value="Genomic_DNA"/>
</dbReference>
<keyword evidence="2" id="KW-1185">Reference proteome</keyword>
<dbReference type="Proteomes" id="UP001200430">
    <property type="component" value="Unassembled WGS sequence"/>
</dbReference>
<name>A0ABS9EMC4_9BACT</name>